<dbReference type="InterPro" id="IPR029062">
    <property type="entry name" value="Class_I_gatase-like"/>
</dbReference>
<name>B8DQS8_NITV9</name>
<dbReference type="CDD" id="cd03130">
    <property type="entry name" value="GATase1_CobB"/>
    <property type="match status" value="1"/>
</dbReference>
<evidence type="ECO:0000259" key="10">
    <source>
        <dbReference type="Pfam" id="PF01656"/>
    </source>
</evidence>
<evidence type="ECO:0000256" key="4">
    <source>
        <dbReference type="ARBA" id="ARBA00022741"/>
    </source>
</evidence>
<proteinExistence type="inferred from homology"/>
<evidence type="ECO:0000256" key="7">
    <source>
        <dbReference type="ARBA" id="ARBA00022962"/>
    </source>
</evidence>
<dbReference type="KEGG" id="dvm:DvMF_2254"/>
<feature type="site" description="Increases nucleophilicity of active site Cys" evidence="8">
    <location>
        <position position="512"/>
    </location>
</feature>
<gene>
    <name evidence="8" type="primary">cbiA</name>
    <name evidence="12" type="ordered locus">DvMF_2254</name>
</gene>
<dbReference type="EC" id="6.3.5.11" evidence="8"/>
<comment type="pathway">
    <text evidence="8">Cofactor biosynthesis; adenosylcobalamin biosynthesis; cob(II)yrinate a,c-diamide from sirohydrochlorin (anaerobic route): step 10/10.</text>
</comment>
<dbReference type="HAMAP" id="MF_00027">
    <property type="entry name" value="CobB_CbiA"/>
    <property type="match status" value="1"/>
</dbReference>
<dbReference type="GO" id="GO:0009236">
    <property type="term" value="P:cobalamin biosynthetic process"/>
    <property type="evidence" value="ECO:0007669"/>
    <property type="project" value="UniProtKB-UniRule"/>
</dbReference>
<sequence>MPVLVVAGTHSGCGKTTATLALMAALTRRGLRVQPLKAGPDYIDPGLHAAVTGRPGWNLDGWMCGPQGVRRSFARAVRAGKPHGPSSNTPRNAPDIAVIEGVMGLYDGASADEGQGSTAEVAALLDAPVLLVADVRGMSRSAAALVGGYTRFDPALRFAGVVCNRVGGPGHRDLLRGALATHCPEVPLLGLLSRYEALGLPSRHLGLAQAHELEWTALATRLADWFEAGLAAAGQSLDGLLARCAPMTSIASGTDGADGASMTSGAPAPDAPHATPDTLTTPPPAPASNSIRATRATAAHLAEGPARRVRIGIARDAAFSFLYPENLFLLEEAGAEPVFLSPLDDTELPSGLGGLLLPGGYPELHAARLAANAPMLAAVRALAAQGRPVHGECGGFMYLMRSITDTHGTRHAMTGCLPARCRMDARLRALGYREAETLHGSPFGPAGTVLRGHEFHYSHLDTAPEETPFGPVGQSRQSGQSGQSMWNLRDRNGTPLSPEGLCAGSVSGSYVHLHFGSNPAAARAFVVACAAPGDIPCP</sequence>
<keyword evidence="4 8" id="KW-0547">Nucleotide-binding</keyword>
<evidence type="ECO:0000256" key="6">
    <source>
        <dbReference type="ARBA" id="ARBA00022842"/>
    </source>
</evidence>
<evidence type="ECO:0000256" key="2">
    <source>
        <dbReference type="ARBA" id="ARBA00022573"/>
    </source>
</evidence>
<comment type="similarity">
    <text evidence="8">Belongs to the CobB/CbiA family.</text>
</comment>
<comment type="catalytic activity">
    <reaction evidence="8">
        <text>cob(II)yrinate + 2 L-glutamine + 2 ATP + 2 H2O = cob(II)yrinate a,c diamide + 2 L-glutamate + 2 ADP + 2 phosphate + 2 H(+)</text>
        <dbReference type="Rhea" id="RHEA:26289"/>
        <dbReference type="ChEBI" id="CHEBI:15377"/>
        <dbReference type="ChEBI" id="CHEBI:15378"/>
        <dbReference type="ChEBI" id="CHEBI:29985"/>
        <dbReference type="ChEBI" id="CHEBI:30616"/>
        <dbReference type="ChEBI" id="CHEBI:43474"/>
        <dbReference type="ChEBI" id="CHEBI:58359"/>
        <dbReference type="ChEBI" id="CHEBI:58537"/>
        <dbReference type="ChEBI" id="CHEBI:58894"/>
        <dbReference type="ChEBI" id="CHEBI:456216"/>
        <dbReference type="EC" id="6.3.5.11"/>
    </reaction>
</comment>
<dbReference type="SUPFAM" id="SSF52540">
    <property type="entry name" value="P-loop containing nucleoside triphosphate hydrolases"/>
    <property type="match status" value="1"/>
</dbReference>
<evidence type="ECO:0000259" key="11">
    <source>
        <dbReference type="Pfam" id="PF07685"/>
    </source>
</evidence>
<keyword evidence="3 8" id="KW-0436">Ligase</keyword>
<feature type="region of interest" description="Disordered" evidence="9">
    <location>
        <begin position="254"/>
        <end position="289"/>
    </location>
</feature>
<keyword evidence="5 8" id="KW-0067">ATP-binding</keyword>
<dbReference type="CDD" id="cd05388">
    <property type="entry name" value="CobB_N"/>
    <property type="match status" value="1"/>
</dbReference>
<comment type="miscellaneous">
    <text evidence="8">The a and c carboxylates of cobyrinate are activated for nucleophilic attack via formation of a phosphorylated intermediate by ATP. CbiA catalyzes first the amidation of the c-carboxylate, and then that of the a-carboxylate.</text>
</comment>
<dbReference type="SUPFAM" id="SSF52317">
    <property type="entry name" value="Class I glutamine amidotransferase-like"/>
    <property type="match status" value="1"/>
</dbReference>
<dbReference type="PANTHER" id="PTHR43873">
    <property type="entry name" value="COBYRINATE A,C-DIAMIDE SYNTHASE"/>
    <property type="match status" value="1"/>
</dbReference>
<dbReference type="PROSITE" id="PS51274">
    <property type="entry name" value="GATASE_COBBQ"/>
    <property type="match status" value="1"/>
</dbReference>
<keyword evidence="6 8" id="KW-0460">Magnesium</keyword>
<evidence type="ECO:0000256" key="1">
    <source>
        <dbReference type="ARBA" id="ARBA00001946"/>
    </source>
</evidence>
<dbReference type="Pfam" id="PF07685">
    <property type="entry name" value="GATase_3"/>
    <property type="match status" value="1"/>
</dbReference>
<dbReference type="OrthoDB" id="9764035at2"/>
<dbReference type="STRING" id="883.DvMF_2254"/>
<feature type="active site" description="Nucleophile" evidence="8">
    <location>
        <position position="393"/>
    </location>
</feature>
<comment type="domain">
    <text evidence="8">Comprises of two domains. The C-terminal domain contains the binding site for glutamine and catalyzes the hydrolysis of this substrate to glutamate and ammonia. The N-terminal domain is anticipated to bind ATP and cobyrinate and catalyzes the ultimate synthesis of the diamide product. The ammonia produced via the glutaminase domain is probably translocated to the adjacent domain via a molecular tunnel, where it reacts with an activated intermediate.</text>
</comment>
<reference evidence="12" key="1">
    <citation type="submission" date="2008-10" db="EMBL/GenBank/DDBJ databases">
        <title>Complete sequence of Desulfovibrio vulgaris str. 'Miyazaki F'.</title>
        <authorList>
            <person name="Lucas S."/>
            <person name="Copeland A."/>
            <person name="Lapidus A."/>
            <person name="Glavina del Rio T."/>
            <person name="Dalin E."/>
            <person name="Tice H."/>
            <person name="Bruce D."/>
            <person name="Goodwin L."/>
            <person name="Pitluck S."/>
            <person name="Sims D."/>
            <person name="Brettin T."/>
            <person name="Detter J.C."/>
            <person name="Han C."/>
            <person name="Larimer F."/>
            <person name="Land M."/>
            <person name="Hauser L."/>
            <person name="Kyrpides N."/>
            <person name="Mikhailova N."/>
            <person name="Hazen T.C."/>
            <person name="Richardson P."/>
        </authorList>
    </citation>
    <scope>NUCLEOTIDE SEQUENCE</scope>
    <source>
        <strain evidence="12">Miyazaki F</strain>
    </source>
</reference>
<evidence type="ECO:0000256" key="3">
    <source>
        <dbReference type="ARBA" id="ARBA00022598"/>
    </source>
</evidence>
<dbReference type="Pfam" id="PF01656">
    <property type="entry name" value="CbiA"/>
    <property type="match status" value="1"/>
</dbReference>
<dbReference type="GO" id="GO:0005524">
    <property type="term" value="F:ATP binding"/>
    <property type="evidence" value="ECO:0007669"/>
    <property type="project" value="UniProtKB-UniRule"/>
</dbReference>
<feature type="region of interest" description="Disordered" evidence="9">
    <location>
        <begin position="468"/>
        <end position="491"/>
    </location>
</feature>
<dbReference type="GO" id="GO:0042242">
    <property type="term" value="F:cobyrinic acid a,c-diamide synthase activity"/>
    <property type="evidence" value="ECO:0007669"/>
    <property type="project" value="UniProtKB-UniRule"/>
</dbReference>
<dbReference type="AlphaFoldDB" id="B8DQS8"/>
<dbReference type="Gene3D" id="3.40.50.880">
    <property type="match status" value="1"/>
</dbReference>
<comment type="function">
    <text evidence="8">Catalyzes the ATP-dependent amidation of the two carboxylate groups at positions a and c of cobyrinate, using either L-glutamine or ammonia as the nitrogen source.</text>
</comment>
<feature type="compositionally biased region" description="Low complexity" evidence="9">
    <location>
        <begin position="266"/>
        <end position="280"/>
    </location>
</feature>
<evidence type="ECO:0000313" key="12">
    <source>
        <dbReference type="EMBL" id="ACL09197.1"/>
    </source>
</evidence>
<evidence type="ECO:0000256" key="9">
    <source>
        <dbReference type="SAM" id="MobiDB-lite"/>
    </source>
</evidence>
<dbReference type="InterPro" id="IPR004484">
    <property type="entry name" value="CbiA/CobB_synth"/>
</dbReference>
<feature type="domain" description="CobQ/CobB/MinD/ParA nucleotide binding" evidence="10">
    <location>
        <begin position="4"/>
        <end position="204"/>
    </location>
</feature>
<dbReference type="InterPro" id="IPR002586">
    <property type="entry name" value="CobQ/CobB/MinD/ParA_Nub-bd_dom"/>
</dbReference>
<dbReference type="Gene3D" id="3.40.50.300">
    <property type="entry name" value="P-loop containing nucleotide triphosphate hydrolases"/>
    <property type="match status" value="2"/>
</dbReference>
<accession>B8DQS8</accession>
<evidence type="ECO:0000256" key="5">
    <source>
        <dbReference type="ARBA" id="ARBA00022840"/>
    </source>
</evidence>
<dbReference type="InterPro" id="IPR027417">
    <property type="entry name" value="P-loop_NTPase"/>
</dbReference>
<dbReference type="HOGENOM" id="CLU_022752_2_0_7"/>
<dbReference type="NCBIfam" id="NF002204">
    <property type="entry name" value="PRK01077.1"/>
    <property type="match status" value="1"/>
</dbReference>
<evidence type="ECO:0000256" key="8">
    <source>
        <dbReference type="HAMAP-Rule" id="MF_00027"/>
    </source>
</evidence>
<dbReference type="InterPro" id="IPR011698">
    <property type="entry name" value="GATase_3"/>
</dbReference>
<dbReference type="eggNOG" id="COG1797">
    <property type="taxonomic scope" value="Bacteria"/>
</dbReference>
<dbReference type="UniPathway" id="UPA00148">
    <property type="reaction ID" value="UER00231"/>
</dbReference>
<keyword evidence="7 8" id="KW-0315">Glutamine amidotransferase</keyword>
<comment type="cofactor">
    <cofactor evidence="1 8">
        <name>Mg(2+)</name>
        <dbReference type="ChEBI" id="CHEBI:18420"/>
    </cofactor>
</comment>
<feature type="domain" description="CobB/CobQ-like glutamine amidotransferase" evidence="11">
    <location>
        <begin position="310"/>
        <end position="518"/>
    </location>
</feature>
<dbReference type="PANTHER" id="PTHR43873:SF1">
    <property type="entry name" value="COBYRINATE A,C-DIAMIDE SYNTHASE"/>
    <property type="match status" value="1"/>
</dbReference>
<keyword evidence="2 8" id="KW-0169">Cobalamin biosynthesis</keyword>
<dbReference type="EMBL" id="CP001197">
    <property type="protein sequence ID" value="ACL09197.1"/>
    <property type="molecule type" value="Genomic_DNA"/>
</dbReference>
<protein>
    <recommendedName>
        <fullName evidence="8">Cobyrinate a,c-diamide synthase</fullName>
        <ecNumber evidence="8">6.3.5.11</ecNumber>
    </recommendedName>
    <alternativeName>
        <fullName evidence="8">Cobyrinic acid a,c-diamide synthetase</fullName>
    </alternativeName>
</protein>
<organism evidence="12">
    <name type="scientific">Nitratidesulfovibrio vulgaris (strain DSM 19637 / Miyazaki F)</name>
    <name type="common">Desulfovibrio vulgaris</name>
    <dbReference type="NCBI Taxonomy" id="883"/>
    <lineage>
        <taxon>Bacteria</taxon>
        <taxon>Pseudomonadati</taxon>
        <taxon>Thermodesulfobacteriota</taxon>
        <taxon>Desulfovibrionia</taxon>
        <taxon>Desulfovibrionales</taxon>
        <taxon>Desulfovibrionaceae</taxon>
        <taxon>Nitratidesulfovibrio</taxon>
    </lineage>
</organism>
<feature type="compositionally biased region" description="Low complexity" evidence="9">
    <location>
        <begin position="473"/>
        <end position="484"/>
    </location>
</feature>